<dbReference type="EMBL" id="FQYO01000001">
    <property type="protein sequence ID" value="SHI30903.1"/>
    <property type="molecule type" value="Genomic_DNA"/>
</dbReference>
<dbReference type="Gene3D" id="3.40.190.10">
    <property type="entry name" value="Periplasmic binding protein-like II"/>
    <property type="match status" value="2"/>
</dbReference>
<comment type="similarity">
    <text evidence="1">Belongs to the bacterial solute-binding protein ModA family.</text>
</comment>
<dbReference type="AlphaFoldDB" id="A0A1M6A411"/>
<proteinExistence type="inferred from homology"/>
<dbReference type="InterPro" id="IPR005950">
    <property type="entry name" value="ModA"/>
</dbReference>
<dbReference type="RefSeq" id="WP_073325731.1">
    <property type="nucleotide sequence ID" value="NZ_FQYO01000001.1"/>
</dbReference>
<dbReference type="Pfam" id="PF13531">
    <property type="entry name" value="SBP_bac_11"/>
    <property type="match status" value="1"/>
</dbReference>
<dbReference type="GO" id="GO:0030973">
    <property type="term" value="F:molybdate ion binding"/>
    <property type="evidence" value="ECO:0007669"/>
    <property type="project" value="TreeGrafter"/>
</dbReference>
<dbReference type="GO" id="GO:0046872">
    <property type="term" value="F:metal ion binding"/>
    <property type="evidence" value="ECO:0007669"/>
    <property type="project" value="UniProtKB-KW"/>
</dbReference>
<evidence type="ECO:0000256" key="5">
    <source>
        <dbReference type="ARBA" id="ARBA00062515"/>
    </source>
</evidence>
<evidence type="ECO:0000256" key="7">
    <source>
        <dbReference type="SAM" id="SignalP"/>
    </source>
</evidence>
<keyword evidence="2 6" id="KW-0500">Molybdenum</keyword>
<evidence type="ECO:0000256" key="1">
    <source>
        <dbReference type="ARBA" id="ARBA00009175"/>
    </source>
</evidence>
<evidence type="ECO:0000313" key="8">
    <source>
        <dbReference type="EMBL" id="SHI30903.1"/>
    </source>
</evidence>
<feature type="binding site" evidence="6">
    <location>
        <position position="54"/>
    </location>
    <ligand>
        <name>molybdate</name>
        <dbReference type="ChEBI" id="CHEBI:36264"/>
    </ligand>
</feature>
<name>A0A1M6A411_9RHOB</name>
<accession>A0A1M6A411</accession>
<feature type="binding site" evidence="6">
    <location>
        <position position="27"/>
    </location>
    <ligand>
        <name>molybdate</name>
        <dbReference type="ChEBI" id="CHEBI:36264"/>
    </ligand>
</feature>
<feature type="chain" id="PRO_5009915612" evidence="7">
    <location>
        <begin position="19"/>
        <end position="240"/>
    </location>
</feature>
<keyword evidence="4 7" id="KW-0732">Signal</keyword>
<dbReference type="OrthoDB" id="9785015at2"/>
<feature type="binding site" evidence="6">
    <location>
        <position position="178"/>
    </location>
    <ligand>
        <name>molybdate</name>
        <dbReference type="ChEBI" id="CHEBI:36264"/>
    </ligand>
</feature>
<dbReference type="STRING" id="1447782.SAMN05444417_0192"/>
<comment type="subunit">
    <text evidence="5">The complex is composed of two ATP-binding proteins (ModC), two transmembrane proteins (ModB) and a solute-binding protein (ModA).</text>
</comment>
<evidence type="ECO:0000256" key="6">
    <source>
        <dbReference type="PIRSR" id="PIRSR004846-1"/>
    </source>
</evidence>
<keyword evidence="9" id="KW-1185">Reference proteome</keyword>
<evidence type="ECO:0000256" key="3">
    <source>
        <dbReference type="ARBA" id="ARBA00022723"/>
    </source>
</evidence>
<feature type="signal peptide" evidence="7">
    <location>
        <begin position="1"/>
        <end position="18"/>
    </location>
</feature>
<protein>
    <submittedName>
        <fullName evidence="8">Molybdate transport system substrate-binding protein</fullName>
    </submittedName>
</protein>
<dbReference type="NCBIfam" id="TIGR01256">
    <property type="entry name" value="modA"/>
    <property type="match status" value="1"/>
</dbReference>
<dbReference type="GO" id="GO:0015689">
    <property type="term" value="P:molybdate ion transport"/>
    <property type="evidence" value="ECO:0007669"/>
    <property type="project" value="InterPro"/>
</dbReference>
<organism evidence="8 9">
    <name type="scientific">Wenxinia saemankumensis</name>
    <dbReference type="NCBI Taxonomy" id="1447782"/>
    <lineage>
        <taxon>Bacteria</taxon>
        <taxon>Pseudomonadati</taxon>
        <taxon>Pseudomonadota</taxon>
        <taxon>Alphaproteobacteria</taxon>
        <taxon>Rhodobacterales</taxon>
        <taxon>Roseobacteraceae</taxon>
        <taxon>Wenxinia</taxon>
    </lineage>
</organism>
<dbReference type="PANTHER" id="PTHR30632:SF17">
    <property type="entry name" value="MOLYBDATE-BINDING PROTEIN MODA"/>
    <property type="match status" value="1"/>
</dbReference>
<dbReference type="FunFam" id="3.40.190.10:FF:000035">
    <property type="entry name" value="Molybdate ABC transporter substrate-binding protein"/>
    <property type="match status" value="1"/>
</dbReference>
<dbReference type="PANTHER" id="PTHR30632">
    <property type="entry name" value="MOLYBDATE-BINDING PERIPLASMIC PROTEIN"/>
    <property type="match status" value="1"/>
</dbReference>
<dbReference type="GO" id="GO:1901359">
    <property type="term" value="F:tungstate binding"/>
    <property type="evidence" value="ECO:0007669"/>
    <property type="project" value="UniProtKB-ARBA"/>
</dbReference>
<feature type="binding site" evidence="6">
    <location>
        <position position="133"/>
    </location>
    <ligand>
        <name>molybdate</name>
        <dbReference type="ChEBI" id="CHEBI:36264"/>
    </ligand>
</feature>
<reference evidence="8 9" key="1">
    <citation type="submission" date="2016-11" db="EMBL/GenBank/DDBJ databases">
        <authorList>
            <person name="Jaros S."/>
            <person name="Januszkiewicz K."/>
            <person name="Wedrychowicz H."/>
        </authorList>
    </citation>
    <scope>NUCLEOTIDE SEQUENCE [LARGE SCALE GENOMIC DNA]</scope>
    <source>
        <strain evidence="8 9">DSM 100565</strain>
    </source>
</reference>
<evidence type="ECO:0000256" key="2">
    <source>
        <dbReference type="ARBA" id="ARBA00022505"/>
    </source>
</evidence>
<evidence type="ECO:0000313" key="9">
    <source>
        <dbReference type="Proteomes" id="UP000184292"/>
    </source>
</evidence>
<dbReference type="GO" id="GO:0030288">
    <property type="term" value="C:outer membrane-bounded periplasmic space"/>
    <property type="evidence" value="ECO:0007669"/>
    <property type="project" value="TreeGrafter"/>
</dbReference>
<feature type="binding site" evidence="6">
    <location>
        <position position="160"/>
    </location>
    <ligand>
        <name>molybdate</name>
        <dbReference type="ChEBI" id="CHEBI:36264"/>
    </ligand>
</feature>
<gene>
    <name evidence="8" type="ORF">SAMN05444417_0192</name>
</gene>
<sequence>MLRSLTLSLCLAALPASAEITVFAAASLGGVLDEVAAEYTAGTGEAVAISYAGSSLLARQIEAGAPADVFVSANPDWMDVLEEAGLVAARTELLGNALVLVGPAGAPALEIADLPAELGDGRLAVALTEAVPAGIYGRAALTSLGLWDALSGRLAETDNVRAALALVATGAAPYGIVYATDAALEPRVAILDRFPPESHAPITYPAAALTQAGAPFLAWLRGEAAGARFAAAGFTLLPGE</sequence>
<dbReference type="PIRSF" id="PIRSF004846">
    <property type="entry name" value="ModA"/>
    <property type="match status" value="1"/>
</dbReference>
<dbReference type="SUPFAM" id="SSF53850">
    <property type="entry name" value="Periplasmic binding protein-like II"/>
    <property type="match status" value="1"/>
</dbReference>
<evidence type="ECO:0000256" key="4">
    <source>
        <dbReference type="ARBA" id="ARBA00022729"/>
    </source>
</evidence>
<dbReference type="Proteomes" id="UP000184292">
    <property type="component" value="Unassembled WGS sequence"/>
</dbReference>
<keyword evidence="3 6" id="KW-0479">Metal-binding</keyword>
<dbReference type="InterPro" id="IPR050682">
    <property type="entry name" value="ModA/WtpA"/>
</dbReference>